<dbReference type="Gene3D" id="3.40.30.10">
    <property type="entry name" value="Glutaredoxin"/>
    <property type="match status" value="1"/>
</dbReference>
<dbReference type="SUPFAM" id="SSF52833">
    <property type="entry name" value="Thioredoxin-like"/>
    <property type="match status" value="1"/>
</dbReference>
<sequence length="241" mass="27452">MSTFEPETPGEASVLDDFRVRVWKPFQEIYEDRWDQAKWDAAVVDFNARHDPAILESLRAKKKLPPWDALEAQIKKGPPPFLRPGWVSPLLGKRVNLDWIDQGSFISIQGNKDGWQNKKVLVLEFWASWCRPCHRVFDHLSEIALNQPDVKVITFNHEGIFSQAATDIEALKAFIKMKGNLQYPIFVDINRIAINAIFKPGQNLSIPLVFIITTQDHVVHWVGNADAEDMGEPLSKVLASL</sequence>
<dbReference type="Pfam" id="PF00578">
    <property type="entry name" value="AhpC-TSA"/>
    <property type="match status" value="1"/>
</dbReference>
<evidence type="ECO:0000259" key="1">
    <source>
        <dbReference type="PROSITE" id="PS51352"/>
    </source>
</evidence>
<organism evidence="2 3">
    <name type="scientific">Somion occarium</name>
    <dbReference type="NCBI Taxonomy" id="3059160"/>
    <lineage>
        <taxon>Eukaryota</taxon>
        <taxon>Fungi</taxon>
        <taxon>Dikarya</taxon>
        <taxon>Basidiomycota</taxon>
        <taxon>Agaricomycotina</taxon>
        <taxon>Agaricomycetes</taxon>
        <taxon>Polyporales</taxon>
        <taxon>Cerrenaceae</taxon>
        <taxon>Somion</taxon>
    </lineage>
</organism>
<dbReference type="InterPro" id="IPR050553">
    <property type="entry name" value="Thioredoxin_ResA/DsbE_sf"/>
</dbReference>
<dbReference type="InterPro" id="IPR013766">
    <property type="entry name" value="Thioredoxin_domain"/>
</dbReference>
<feature type="domain" description="Thioredoxin" evidence="1">
    <location>
        <begin position="58"/>
        <end position="239"/>
    </location>
</feature>
<dbReference type="EMBL" id="OZ037952">
    <property type="protein sequence ID" value="CAL1716386.1"/>
    <property type="molecule type" value="Genomic_DNA"/>
</dbReference>
<dbReference type="PROSITE" id="PS51352">
    <property type="entry name" value="THIOREDOXIN_2"/>
    <property type="match status" value="1"/>
</dbReference>
<keyword evidence="3" id="KW-1185">Reference proteome</keyword>
<dbReference type="CDD" id="cd02966">
    <property type="entry name" value="TlpA_like_family"/>
    <property type="match status" value="1"/>
</dbReference>
<dbReference type="InterPro" id="IPR036249">
    <property type="entry name" value="Thioredoxin-like_sf"/>
</dbReference>
<dbReference type="Proteomes" id="UP001497453">
    <property type="component" value="Chromosome 9"/>
</dbReference>
<dbReference type="InterPro" id="IPR000866">
    <property type="entry name" value="AhpC/TSA"/>
</dbReference>
<evidence type="ECO:0000313" key="2">
    <source>
        <dbReference type="EMBL" id="CAL1716386.1"/>
    </source>
</evidence>
<protein>
    <recommendedName>
        <fullName evidence="1">Thioredoxin domain-containing protein</fullName>
    </recommendedName>
</protein>
<dbReference type="PANTHER" id="PTHR42852:SF18">
    <property type="entry name" value="CHROMOSOME UNDETERMINED SCAFFOLD_47, WHOLE GENOME SHOTGUN SEQUENCE"/>
    <property type="match status" value="1"/>
</dbReference>
<gene>
    <name evidence="2" type="ORF">GFSPODELE1_LOCUS10730</name>
</gene>
<name>A0ABP1E8K3_9APHY</name>
<accession>A0ABP1E8K3</accession>
<dbReference type="PANTHER" id="PTHR42852">
    <property type="entry name" value="THIOL:DISULFIDE INTERCHANGE PROTEIN DSBE"/>
    <property type="match status" value="1"/>
</dbReference>
<evidence type="ECO:0000313" key="3">
    <source>
        <dbReference type="Proteomes" id="UP001497453"/>
    </source>
</evidence>
<reference evidence="3" key="1">
    <citation type="submission" date="2024-04" db="EMBL/GenBank/DDBJ databases">
        <authorList>
            <person name="Shaw F."/>
            <person name="Minotto A."/>
        </authorList>
    </citation>
    <scope>NUCLEOTIDE SEQUENCE [LARGE SCALE GENOMIC DNA]</scope>
</reference>
<proteinExistence type="predicted"/>